<evidence type="ECO:0000313" key="3">
    <source>
        <dbReference type="EMBL" id="KAK3367906.1"/>
    </source>
</evidence>
<comment type="caution">
    <text evidence="3">The sequence shown here is derived from an EMBL/GenBank/DDBJ whole genome shotgun (WGS) entry which is preliminary data.</text>
</comment>
<dbReference type="Proteomes" id="UP001285441">
    <property type="component" value="Unassembled WGS sequence"/>
</dbReference>
<sequence length="213" mass="23454">MGKFPLQSSLTPSAGKARDPNFSSQTSSFGKHLIYNIPRRSTASGQAAMANGIQTVRIEHDVPERIATWLFQTLAFAAAIIFGTWTILGWQEARVANQQSSQANLQSSQANLLALAAFCSQQSSDDASVAKSPGASLRKQQLASLNLVHCGLAPGKCQSHADSDFDDSRHWLTDADTNWRNPATERSSGPRRNRCRSKCRSHRGHRYRCDHCR</sequence>
<reference evidence="3" key="1">
    <citation type="journal article" date="2023" name="Mol. Phylogenet. Evol.">
        <title>Genome-scale phylogeny and comparative genomics of the fungal order Sordariales.</title>
        <authorList>
            <person name="Hensen N."/>
            <person name="Bonometti L."/>
            <person name="Westerberg I."/>
            <person name="Brannstrom I.O."/>
            <person name="Guillou S."/>
            <person name="Cros-Aarteil S."/>
            <person name="Calhoun S."/>
            <person name="Haridas S."/>
            <person name="Kuo A."/>
            <person name="Mondo S."/>
            <person name="Pangilinan J."/>
            <person name="Riley R."/>
            <person name="LaButti K."/>
            <person name="Andreopoulos B."/>
            <person name="Lipzen A."/>
            <person name="Chen C."/>
            <person name="Yan M."/>
            <person name="Daum C."/>
            <person name="Ng V."/>
            <person name="Clum A."/>
            <person name="Steindorff A."/>
            <person name="Ohm R.A."/>
            <person name="Martin F."/>
            <person name="Silar P."/>
            <person name="Natvig D.O."/>
            <person name="Lalanne C."/>
            <person name="Gautier V."/>
            <person name="Ament-Velasquez S.L."/>
            <person name="Kruys A."/>
            <person name="Hutchinson M.I."/>
            <person name="Powell A.J."/>
            <person name="Barry K."/>
            <person name="Miller A.N."/>
            <person name="Grigoriev I.V."/>
            <person name="Debuchy R."/>
            <person name="Gladieux P."/>
            <person name="Hiltunen Thoren M."/>
            <person name="Johannesson H."/>
        </authorList>
    </citation>
    <scope>NUCLEOTIDE SEQUENCE</scope>
    <source>
        <strain evidence="3">CBS 232.78</strain>
    </source>
</reference>
<accession>A0AAE0K1Y7</accession>
<feature type="transmembrane region" description="Helical" evidence="2">
    <location>
        <begin position="69"/>
        <end position="90"/>
    </location>
</feature>
<keyword evidence="2" id="KW-0472">Membrane</keyword>
<reference evidence="3" key="2">
    <citation type="submission" date="2023-06" db="EMBL/GenBank/DDBJ databases">
        <authorList>
            <consortium name="Lawrence Berkeley National Laboratory"/>
            <person name="Haridas S."/>
            <person name="Hensen N."/>
            <person name="Bonometti L."/>
            <person name="Westerberg I."/>
            <person name="Brannstrom I.O."/>
            <person name="Guillou S."/>
            <person name="Cros-Aarteil S."/>
            <person name="Calhoun S."/>
            <person name="Kuo A."/>
            <person name="Mondo S."/>
            <person name="Pangilinan J."/>
            <person name="Riley R."/>
            <person name="LaButti K."/>
            <person name="Andreopoulos B."/>
            <person name="Lipzen A."/>
            <person name="Chen C."/>
            <person name="Yanf M."/>
            <person name="Daum C."/>
            <person name="Ng V."/>
            <person name="Clum A."/>
            <person name="Steindorff A."/>
            <person name="Ohm R."/>
            <person name="Martin F."/>
            <person name="Silar P."/>
            <person name="Natvig D."/>
            <person name="Lalanne C."/>
            <person name="Gautier V."/>
            <person name="Ament-velasquez S.L."/>
            <person name="Kruys A."/>
            <person name="Hutchinson M.I."/>
            <person name="Powell A.J."/>
            <person name="Barry K."/>
            <person name="Miller A.N."/>
            <person name="Grigoriev I.V."/>
            <person name="Debuchy R."/>
            <person name="Gladieux P."/>
            <person name="Thoren M.H."/>
            <person name="Johannesson H."/>
        </authorList>
    </citation>
    <scope>NUCLEOTIDE SEQUENCE</scope>
    <source>
        <strain evidence="3">CBS 232.78</strain>
    </source>
</reference>
<keyword evidence="2" id="KW-1133">Transmembrane helix</keyword>
<evidence type="ECO:0000256" key="2">
    <source>
        <dbReference type="SAM" id="Phobius"/>
    </source>
</evidence>
<gene>
    <name evidence="3" type="ORF">B0H63DRAFT_87605</name>
</gene>
<name>A0AAE0K1Y7_9PEZI</name>
<feature type="compositionally biased region" description="Polar residues" evidence="1">
    <location>
        <begin position="1"/>
        <end position="12"/>
    </location>
</feature>
<protein>
    <submittedName>
        <fullName evidence="3">Uncharacterized protein</fullName>
    </submittedName>
</protein>
<keyword evidence="4" id="KW-1185">Reference proteome</keyword>
<dbReference type="EMBL" id="JAULSW010000011">
    <property type="protein sequence ID" value="KAK3367906.1"/>
    <property type="molecule type" value="Genomic_DNA"/>
</dbReference>
<dbReference type="AlphaFoldDB" id="A0AAE0K1Y7"/>
<proteinExistence type="predicted"/>
<evidence type="ECO:0000256" key="1">
    <source>
        <dbReference type="SAM" id="MobiDB-lite"/>
    </source>
</evidence>
<organism evidence="3 4">
    <name type="scientific">Podospora didyma</name>
    <dbReference type="NCBI Taxonomy" id="330526"/>
    <lineage>
        <taxon>Eukaryota</taxon>
        <taxon>Fungi</taxon>
        <taxon>Dikarya</taxon>
        <taxon>Ascomycota</taxon>
        <taxon>Pezizomycotina</taxon>
        <taxon>Sordariomycetes</taxon>
        <taxon>Sordariomycetidae</taxon>
        <taxon>Sordariales</taxon>
        <taxon>Podosporaceae</taxon>
        <taxon>Podospora</taxon>
    </lineage>
</organism>
<feature type="region of interest" description="Disordered" evidence="1">
    <location>
        <begin position="1"/>
        <end position="26"/>
    </location>
</feature>
<keyword evidence="2" id="KW-0812">Transmembrane</keyword>
<evidence type="ECO:0000313" key="4">
    <source>
        <dbReference type="Proteomes" id="UP001285441"/>
    </source>
</evidence>